<name>A0A1G8NCZ5_9LACT</name>
<keyword evidence="5" id="KW-1185">Reference proteome</keyword>
<evidence type="ECO:0000313" key="5">
    <source>
        <dbReference type="Proteomes" id="UP000235682"/>
    </source>
</evidence>
<reference evidence="4 5" key="1">
    <citation type="submission" date="2017-09" db="EMBL/GenBank/DDBJ databases">
        <title>Bacterial strain isolated from the female urinary microbiota.</title>
        <authorList>
            <person name="Thomas-White K."/>
            <person name="Kumar N."/>
            <person name="Forster S."/>
            <person name="Putonti C."/>
            <person name="Lawley T."/>
            <person name="Wolfe A.J."/>
        </authorList>
    </citation>
    <scope>NUCLEOTIDE SEQUENCE [LARGE SCALE GENOMIC DNA]</scope>
    <source>
        <strain evidence="4 5">UMB0852</strain>
    </source>
</reference>
<dbReference type="Pfam" id="PF13354">
    <property type="entry name" value="Beta-lactamase2"/>
    <property type="match status" value="1"/>
</dbReference>
<sequence length="334" mass="37833">MKEHKYYLILVTSILSICLASVFFLIRAQKSNQLVEESTSSIVATSLSSSNDVSLPESSVSTHSELEESEESSSQEVEESLPFYNSADELMTDMLEKYAMDPSNLAISYYNFNSGETYHLNEEVAMMAASTNKVTTAVMFTDLVNQGVLTWDTPFVYNPALYEEGGGTITNGTPQASYPLEEVIYESLYYSDNTAWNMLIDWYYRNIGDFQEGSKIVSGVDFIDPNINIVNYATSNMLLSVLNKVVTEPQYDFIKQTMLESQDDLFLKREFNEGFGAKYGQYEDNFHDIGFYIKDGAPQYLIVVLSTHGAGNEEFLGDLNLHLRQYNEDQFHSY</sequence>
<evidence type="ECO:0000256" key="2">
    <source>
        <dbReference type="SAM" id="Phobius"/>
    </source>
</evidence>
<dbReference type="RefSeq" id="WP_092086224.1">
    <property type="nucleotide sequence ID" value="NZ_FNEL01000046.1"/>
</dbReference>
<dbReference type="SUPFAM" id="SSF56601">
    <property type="entry name" value="beta-lactamase/transpeptidase-like"/>
    <property type="match status" value="1"/>
</dbReference>
<feature type="region of interest" description="Disordered" evidence="1">
    <location>
        <begin position="50"/>
        <end position="79"/>
    </location>
</feature>
<protein>
    <submittedName>
        <fullName evidence="4">Serine hydrolase</fullName>
    </submittedName>
</protein>
<feature type="compositionally biased region" description="Acidic residues" evidence="1">
    <location>
        <begin position="67"/>
        <end position="79"/>
    </location>
</feature>
<evidence type="ECO:0000256" key="1">
    <source>
        <dbReference type="SAM" id="MobiDB-lite"/>
    </source>
</evidence>
<dbReference type="EMBL" id="PNHE01000006">
    <property type="protein sequence ID" value="PMC58779.1"/>
    <property type="molecule type" value="Genomic_DNA"/>
</dbReference>
<dbReference type="PANTHER" id="PTHR35333">
    <property type="entry name" value="BETA-LACTAMASE"/>
    <property type="match status" value="1"/>
</dbReference>
<dbReference type="Gene3D" id="3.40.710.10">
    <property type="entry name" value="DD-peptidase/beta-lactamase superfamily"/>
    <property type="match status" value="1"/>
</dbReference>
<dbReference type="OrthoDB" id="2134071at2"/>
<comment type="caution">
    <text evidence="4">The sequence shown here is derived from an EMBL/GenBank/DDBJ whole genome shotgun (WGS) entry which is preliminary data.</text>
</comment>
<keyword evidence="2" id="KW-1133">Transmembrane helix</keyword>
<dbReference type="AlphaFoldDB" id="A0A1G8NCZ5"/>
<feature type="transmembrane region" description="Helical" evidence="2">
    <location>
        <begin position="6"/>
        <end position="26"/>
    </location>
</feature>
<dbReference type="GO" id="GO:0046677">
    <property type="term" value="P:response to antibiotic"/>
    <property type="evidence" value="ECO:0007669"/>
    <property type="project" value="InterPro"/>
</dbReference>
<evidence type="ECO:0000259" key="3">
    <source>
        <dbReference type="Pfam" id="PF13354"/>
    </source>
</evidence>
<evidence type="ECO:0000313" key="4">
    <source>
        <dbReference type="EMBL" id="PMC58779.1"/>
    </source>
</evidence>
<proteinExistence type="predicted"/>
<dbReference type="PANTHER" id="PTHR35333:SF3">
    <property type="entry name" value="BETA-LACTAMASE-TYPE TRANSPEPTIDASE FOLD CONTAINING PROTEIN"/>
    <property type="match status" value="1"/>
</dbReference>
<feature type="domain" description="Beta-lactamase class A catalytic" evidence="3">
    <location>
        <begin position="107"/>
        <end position="305"/>
    </location>
</feature>
<dbReference type="STRING" id="84521.SAMN04487994_10462"/>
<dbReference type="GO" id="GO:0030655">
    <property type="term" value="P:beta-lactam antibiotic catabolic process"/>
    <property type="evidence" value="ECO:0007669"/>
    <property type="project" value="InterPro"/>
</dbReference>
<keyword evidence="4" id="KW-0378">Hydrolase</keyword>
<dbReference type="GO" id="GO:0008800">
    <property type="term" value="F:beta-lactamase activity"/>
    <property type="evidence" value="ECO:0007669"/>
    <property type="project" value="InterPro"/>
</dbReference>
<keyword evidence="2" id="KW-0812">Transmembrane</keyword>
<accession>A0A1G8NCZ5</accession>
<dbReference type="InterPro" id="IPR012338">
    <property type="entry name" value="Beta-lactam/transpept-like"/>
</dbReference>
<gene>
    <name evidence="4" type="ORF">CJ205_02350</name>
</gene>
<keyword evidence="2" id="KW-0472">Membrane</keyword>
<dbReference type="Proteomes" id="UP000235682">
    <property type="component" value="Unassembled WGS sequence"/>
</dbReference>
<dbReference type="InterPro" id="IPR045155">
    <property type="entry name" value="Beta-lactam_cat"/>
</dbReference>
<dbReference type="InterPro" id="IPR000871">
    <property type="entry name" value="Beta-lactam_class-A"/>
</dbReference>
<organism evidence="4 5">
    <name type="scientific">Dolosicoccus paucivorans</name>
    <dbReference type="NCBI Taxonomy" id="84521"/>
    <lineage>
        <taxon>Bacteria</taxon>
        <taxon>Bacillati</taxon>
        <taxon>Bacillota</taxon>
        <taxon>Bacilli</taxon>
        <taxon>Lactobacillales</taxon>
        <taxon>Aerococcaceae</taxon>
        <taxon>Dolosicoccus</taxon>
    </lineage>
</organism>